<feature type="compositionally biased region" description="Basic and acidic residues" evidence="6">
    <location>
        <begin position="481"/>
        <end position="493"/>
    </location>
</feature>
<feature type="compositionally biased region" description="Polar residues" evidence="6">
    <location>
        <begin position="505"/>
        <end position="514"/>
    </location>
</feature>
<feature type="region of interest" description="Disordered" evidence="6">
    <location>
        <begin position="468"/>
        <end position="522"/>
    </location>
</feature>
<dbReference type="Gene3D" id="2.130.10.10">
    <property type="entry name" value="YVTN repeat-like/Quinoprotein amine dehydrogenase"/>
    <property type="match status" value="2"/>
</dbReference>
<proteinExistence type="inferred from homology"/>
<accession>A0A9J6CLT4</accession>
<feature type="region of interest" description="Disordered" evidence="6">
    <location>
        <begin position="586"/>
        <end position="611"/>
    </location>
</feature>
<dbReference type="Pfam" id="PF08366">
    <property type="entry name" value="LLGL"/>
    <property type="match status" value="1"/>
</dbReference>
<keyword evidence="2" id="KW-0268">Exocytosis</keyword>
<evidence type="ECO:0000313" key="9">
    <source>
        <dbReference type="Proteomes" id="UP001107558"/>
    </source>
</evidence>
<feature type="compositionally biased region" description="Polar residues" evidence="6">
    <location>
        <begin position="588"/>
        <end position="604"/>
    </location>
</feature>
<reference evidence="8" key="1">
    <citation type="submission" date="2021-03" db="EMBL/GenBank/DDBJ databases">
        <title>Chromosome level genome of the anhydrobiotic midge Polypedilum vanderplanki.</title>
        <authorList>
            <person name="Yoshida Y."/>
            <person name="Kikawada T."/>
            <person name="Gusev O."/>
        </authorList>
    </citation>
    <scope>NUCLEOTIDE SEQUENCE</scope>
    <source>
        <strain evidence="8">NIAS01</strain>
        <tissue evidence="8">Whole body or cell culture</tissue>
    </source>
</reference>
<dbReference type="GO" id="GO:0031201">
    <property type="term" value="C:SNARE complex"/>
    <property type="evidence" value="ECO:0007669"/>
    <property type="project" value="TreeGrafter"/>
</dbReference>
<evidence type="ECO:0000256" key="5">
    <source>
        <dbReference type="PROSITE-ProRule" id="PRU00221"/>
    </source>
</evidence>
<dbReference type="InterPro" id="IPR036322">
    <property type="entry name" value="WD40_repeat_dom_sf"/>
</dbReference>
<dbReference type="GO" id="GO:0019905">
    <property type="term" value="F:syntaxin binding"/>
    <property type="evidence" value="ECO:0007669"/>
    <property type="project" value="TreeGrafter"/>
</dbReference>
<feature type="region of interest" description="Disordered" evidence="6">
    <location>
        <begin position="672"/>
        <end position="692"/>
    </location>
</feature>
<evidence type="ECO:0000256" key="1">
    <source>
        <dbReference type="ARBA" id="ARBA00008070"/>
    </source>
</evidence>
<evidence type="ECO:0000256" key="2">
    <source>
        <dbReference type="ARBA" id="ARBA00022483"/>
    </source>
</evidence>
<dbReference type="GO" id="GO:0006887">
    <property type="term" value="P:exocytosis"/>
    <property type="evidence" value="ECO:0007669"/>
    <property type="project" value="UniProtKB-KW"/>
</dbReference>
<dbReference type="SUPFAM" id="SSF50978">
    <property type="entry name" value="WD40 repeat-like"/>
    <property type="match status" value="1"/>
</dbReference>
<protein>
    <recommendedName>
        <fullName evidence="7">Lethal giant larvae homologue 2 domain-containing protein</fullName>
    </recommendedName>
</protein>
<dbReference type="PROSITE" id="PS50082">
    <property type="entry name" value="WD_REPEATS_2"/>
    <property type="match status" value="1"/>
</dbReference>
<feature type="domain" description="Lethal giant larvae homologue 2" evidence="7">
    <location>
        <begin position="100"/>
        <end position="196"/>
    </location>
</feature>
<comment type="similarity">
    <text evidence="1">Belongs to the WD repeat L(2)GL family.</text>
</comment>
<evidence type="ECO:0000313" key="8">
    <source>
        <dbReference type="EMBL" id="KAG5682791.1"/>
    </source>
</evidence>
<name>A0A9J6CLT4_POLVA</name>
<dbReference type="GO" id="GO:0005096">
    <property type="term" value="F:GTPase activator activity"/>
    <property type="evidence" value="ECO:0007669"/>
    <property type="project" value="TreeGrafter"/>
</dbReference>
<dbReference type="SMART" id="SM00320">
    <property type="entry name" value="WD40"/>
    <property type="match status" value="4"/>
</dbReference>
<feature type="compositionally biased region" description="Basic and acidic residues" evidence="6">
    <location>
        <begin position="386"/>
        <end position="395"/>
    </location>
</feature>
<dbReference type="GO" id="GO:0006893">
    <property type="term" value="P:Golgi to plasma membrane transport"/>
    <property type="evidence" value="ECO:0007669"/>
    <property type="project" value="TreeGrafter"/>
</dbReference>
<organism evidence="8 9">
    <name type="scientific">Polypedilum vanderplanki</name>
    <name type="common">Sleeping chironomid midge</name>
    <dbReference type="NCBI Taxonomy" id="319348"/>
    <lineage>
        <taxon>Eukaryota</taxon>
        <taxon>Metazoa</taxon>
        <taxon>Ecdysozoa</taxon>
        <taxon>Arthropoda</taxon>
        <taxon>Hexapoda</taxon>
        <taxon>Insecta</taxon>
        <taxon>Pterygota</taxon>
        <taxon>Neoptera</taxon>
        <taxon>Endopterygota</taxon>
        <taxon>Diptera</taxon>
        <taxon>Nematocera</taxon>
        <taxon>Chironomoidea</taxon>
        <taxon>Chironomidae</taxon>
        <taxon>Chironominae</taxon>
        <taxon>Polypedilum</taxon>
        <taxon>Polypedilum</taxon>
    </lineage>
</organism>
<feature type="region of interest" description="Disordered" evidence="6">
    <location>
        <begin position="379"/>
        <end position="402"/>
    </location>
</feature>
<dbReference type="AlphaFoldDB" id="A0A9J6CLT4"/>
<dbReference type="InterPro" id="IPR001680">
    <property type="entry name" value="WD40_rpt"/>
</dbReference>
<dbReference type="PANTHER" id="PTHR10241:SF25">
    <property type="entry name" value="TOMOSYN, ISOFORM C"/>
    <property type="match status" value="1"/>
</dbReference>
<evidence type="ECO:0000259" key="7">
    <source>
        <dbReference type="Pfam" id="PF08366"/>
    </source>
</evidence>
<feature type="repeat" description="WD" evidence="5">
    <location>
        <begin position="262"/>
        <end position="287"/>
    </location>
</feature>
<dbReference type="InterPro" id="IPR015943">
    <property type="entry name" value="WD40/YVTN_repeat-like_dom_sf"/>
</dbReference>
<keyword evidence="4" id="KW-0677">Repeat</keyword>
<sequence>MKTHPGSVVHLSDNPLDSNKVLIGFELGLITLWDMKGKFAEFRWQSHEPLRSISWHHEGKHFVSSHIDGSLCTWPLHTRATAKPQIHIYPHAKQTKEGKLEACKPIHKVELKTTRNGETFTIFSGGLSMEKGGKSPCITVLQGGKGTTVLHMEHPVVDFVVMCESPWASDMQEPYAIAVLLQNDLVIIDLTSNGFPCFDSPYSMDLHDSPVTCCVYLADCPSDLVPAFYSVGRHAQNRKPGTSEKQWPVNGGSWAPASRSYSEIIITGHQDGSVKFWDAGSGSLLVLYKLKTAKIFEKPKTRSLDGSTDEDPLAIQIISLCPESRRLCVAGYSGHVILFKFKKQESLSETLVLEIPITYENTDETDVSPECEFIPRSLPKQADSTENEKKSDGMLRVRPGQQRKTPGFQAQLVCLTPWTNNSHPGQITSLCINSSYGLMAYGNEAGLVIVDIEQKVCLFNVASPDLYGAQDPYSRTPRSPKRSEPPYSRDEQRSPSIDQLVDMSISPQPKSNEPSRPASPATDALDVLSLDDEAISPSEEAQRLKANNRKTSSWKGFKSQFSKAEMKIKNTFGDTFSKDRKAVDGTIISPTELSPESVESGQSTPDDDKSENIANLIRNIEELGAECDKEIATNLATAKQTSVSDKRDKKVDFVEEPCKKISFQTIEGAGISRPTELSFGSNPPPTAPPRIKKEKRLERLLSVPNIKLNKQEQNRLLNLRKTSNVVEPRSSSASTGTSSNSNAMTTSTTKNKGNFMRRFSKYQFHCINQSTIKRVCVCFSLPNLIE</sequence>
<dbReference type="PANTHER" id="PTHR10241">
    <property type="entry name" value="LETHAL 2 GIANT LARVAE PROTEIN"/>
    <property type="match status" value="1"/>
</dbReference>
<evidence type="ECO:0000256" key="3">
    <source>
        <dbReference type="ARBA" id="ARBA00022574"/>
    </source>
</evidence>
<keyword evidence="9" id="KW-1185">Reference proteome</keyword>
<evidence type="ECO:0000256" key="4">
    <source>
        <dbReference type="ARBA" id="ARBA00022737"/>
    </source>
</evidence>
<keyword evidence="3 5" id="KW-0853">WD repeat</keyword>
<dbReference type="InterPro" id="IPR013577">
    <property type="entry name" value="LLGL2"/>
</dbReference>
<comment type="caution">
    <text evidence="8">The sequence shown here is derived from an EMBL/GenBank/DDBJ whole genome shotgun (WGS) entry which is preliminary data.</text>
</comment>
<feature type="region of interest" description="Disordered" evidence="6">
    <location>
        <begin position="721"/>
        <end position="752"/>
    </location>
</feature>
<dbReference type="Pfam" id="PF00400">
    <property type="entry name" value="WD40"/>
    <property type="match status" value="1"/>
</dbReference>
<dbReference type="PRINTS" id="PR00962">
    <property type="entry name" value="LETHAL2GIANT"/>
</dbReference>
<dbReference type="GO" id="GO:0005886">
    <property type="term" value="C:plasma membrane"/>
    <property type="evidence" value="ECO:0007669"/>
    <property type="project" value="TreeGrafter"/>
</dbReference>
<dbReference type="EMBL" id="JADBJN010000001">
    <property type="protein sequence ID" value="KAG5682791.1"/>
    <property type="molecule type" value="Genomic_DNA"/>
</dbReference>
<dbReference type="OrthoDB" id="19944at2759"/>
<dbReference type="GO" id="GO:0045159">
    <property type="term" value="F:myosin II binding"/>
    <property type="evidence" value="ECO:0007669"/>
    <property type="project" value="TreeGrafter"/>
</dbReference>
<feature type="compositionally biased region" description="Low complexity" evidence="6">
    <location>
        <begin position="730"/>
        <end position="749"/>
    </location>
</feature>
<evidence type="ECO:0000256" key="6">
    <source>
        <dbReference type="SAM" id="MobiDB-lite"/>
    </source>
</evidence>
<dbReference type="Proteomes" id="UP001107558">
    <property type="component" value="Chromosome 1"/>
</dbReference>
<gene>
    <name evidence="8" type="ORF">PVAND_012120</name>
</gene>
<dbReference type="InterPro" id="IPR000664">
    <property type="entry name" value="Lethal2_giant"/>
</dbReference>